<accession>A0A1I4KJJ0</accession>
<protein>
    <recommendedName>
        <fullName evidence="4">DUF3325 domain-containing protein</fullName>
    </recommendedName>
</protein>
<evidence type="ECO:0008006" key="4">
    <source>
        <dbReference type="Google" id="ProtNLM"/>
    </source>
</evidence>
<keyword evidence="1" id="KW-0472">Membrane</keyword>
<dbReference type="Pfam" id="PF11804">
    <property type="entry name" value="DUF3325"/>
    <property type="match status" value="1"/>
</dbReference>
<proteinExistence type="predicted"/>
<sequence>MALWFTLIAGLGLCYAGMSGLALALDRHHRQLRGADCPPRRCMLLRAAGAALLLLALLPCIQYWGVGAGITAWLGCLTAGAFLFIGLLPYAPRAAALLALVGGLAGLMAAGFA</sequence>
<feature type="transmembrane region" description="Helical" evidence="1">
    <location>
        <begin position="70"/>
        <end position="88"/>
    </location>
</feature>
<feature type="transmembrane region" description="Helical" evidence="1">
    <location>
        <begin position="95"/>
        <end position="112"/>
    </location>
</feature>
<feature type="transmembrane region" description="Helical" evidence="1">
    <location>
        <begin position="44"/>
        <end position="64"/>
    </location>
</feature>
<name>A0A1I4KJJ0_9BURK</name>
<dbReference type="InterPro" id="IPR021762">
    <property type="entry name" value="DUF3325"/>
</dbReference>
<dbReference type="AlphaFoldDB" id="A0A1I4KJJ0"/>
<reference evidence="2 3" key="1">
    <citation type="submission" date="2016-10" db="EMBL/GenBank/DDBJ databases">
        <authorList>
            <person name="de Groot N.N."/>
        </authorList>
    </citation>
    <scope>NUCLEOTIDE SEQUENCE [LARGE SCALE GENOMIC DNA]</scope>
    <source>
        <strain evidence="2 3">ATCC 43154</strain>
    </source>
</reference>
<evidence type="ECO:0000256" key="1">
    <source>
        <dbReference type="SAM" id="Phobius"/>
    </source>
</evidence>
<gene>
    <name evidence="2" type="ORF">SAMN02982985_01543</name>
</gene>
<dbReference type="OrthoDB" id="8797226at2"/>
<dbReference type="Proteomes" id="UP000199470">
    <property type="component" value="Unassembled WGS sequence"/>
</dbReference>
<dbReference type="EMBL" id="FOTW01000007">
    <property type="protein sequence ID" value="SFL78783.1"/>
    <property type="molecule type" value="Genomic_DNA"/>
</dbReference>
<keyword evidence="1" id="KW-1133">Transmembrane helix</keyword>
<keyword evidence="1" id="KW-0812">Transmembrane</keyword>
<dbReference type="RefSeq" id="WP_093385875.1">
    <property type="nucleotide sequence ID" value="NZ_FOTW01000007.1"/>
</dbReference>
<feature type="transmembrane region" description="Helical" evidence="1">
    <location>
        <begin position="6"/>
        <end position="24"/>
    </location>
</feature>
<evidence type="ECO:0000313" key="2">
    <source>
        <dbReference type="EMBL" id="SFL78783.1"/>
    </source>
</evidence>
<keyword evidence="3" id="KW-1185">Reference proteome</keyword>
<evidence type="ECO:0000313" key="3">
    <source>
        <dbReference type="Proteomes" id="UP000199470"/>
    </source>
</evidence>
<organism evidence="2 3">
    <name type="scientific">Rugamonas rubra</name>
    <dbReference type="NCBI Taxonomy" id="758825"/>
    <lineage>
        <taxon>Bacteria</taxon>
        <taxon>Pseudomonadati</taxon>
        <taxon>Pseudomonadota</taxon>
        <taxon>Betaproteobacteria</taxon>
        <taxon>Burkholderiales</taxon>
        <taxon>Oxalobacteraceae</taxon>
        <taxon>Telluria group</taxon>
        <taxon>Rugamonas</taxon>
    </lineage>
</organism>
<dbReference type="STRING" id="758825.SAMN02982985_01543"/>